<dbReference type="InterPro" id="IPR022684">
    <property type="entry name" value="Calpain_cysteine_protease"/>
</dbReference>
<dbReference type="Pfam" id="PF00648">
    <property type="entry name" value="Peptidase_C2"/>
    <property type="match status" value="1"/>
</dbReference>
<evidence type="ECO:0000256" key="3">
    <source>
        <dbReference type="ARBA" id="ARBA00022801"/>
    </source>
</evidence>
<dbReference type="Gene3D" id="2.60.120.380">
    <property type="match status" value="1"/>
</dbReference>
<evidence type="ECO:0000256" key="1">
    <source>
        <dbReference type="ARBA" id="ARBA00007623"/>
    </source>
</evidence>
<dbReference type="CDD" id="cd00044">
    <property type="entry name" value="CysPc"/>
    <property type="match status" value="1"/>
</dbReference>
<dbReference type="PANTHER" id="PTHR10183:SF419">
    <property type="entry name" value="CALPAIN CLP-1"/>
    <property type="match status" value="1"/>
</dbReference>
<dbReference type="InterPro" id="IPR033883">
    <property type="entry name" value="C2_III"/>
</dbReference>
<keyword evidence="3 6" id="KW-0378">Hydrolase</keyword>
<feature type="compositionally biased region" description="Low complexity" evidence="7">
    <location>
        <begin position="169"/>
        <end position="185"/>
    </location>
</feature>
<sequence length="913" mass="100182">MFNVQKKRKSGGFKGIIRLRDDEFNGLIGHIASGIRDRVGGTTGDILGNLVGSIGGHGAGTGYGSGGYNQPGGYGSGGYNQPGGYGSGGYSQRGGYGSGGYNQPGGYNQGGGYGSGGGAGFGSGYRGDAGFDYGKEGYGTRNSENSDTIGLVGNLIGGIFGGGKNRNDGASNDGYNNYRSGNNGYDDNRKKPGKMHPEHDCSGESDMKCYCFKGDQIGDIIGGFISGGGGGGNNAGSGINVGDIAGIIGGLSGSGSKSQKLSGFISGIGGLIGKKGGNYRDGGPNIDPNNLSGGMTDVVSNLVVHLAHRYLNVDPATGRIIGAIAGNFIFNLGGKDNKLGALGKIVLDNIISGKFKRKVDPYIPPEPSRHLRPPVPDRRAAEALHFYAERDRCLAVGYCFFVYKLNFSVQKEDVAREQISEDFQKRQLFEDPQFPANDKSLFFSRRPPKQIKWRRPGEICDDPQLLYEGHSRFDVVQGELGDCWLLAAAANLTLKDELFYRVVPPDQSFTENYAGIFHFQFWHYGAWVDVVIDDRLPTSTSGELLYMHSRDNNEFWSALLEKAYAKLHGSYEALKGGTTSEALEDFTGGLTEFFDLTQPPKHLMEMMMRGFEMGSLFGCSIEADPYKWEARTPNGLVKGHAYSITGMKMVNGPRGSIPLLRIRNPWGNEHEWNGAWSDNSAEWRSVSQAQRNEMGLVFAHDGEFWFVVMMSFNDFVRCFEKMEMCNLGPEVMDEVYQMIGVQPSQSAWATYTHNGTWTANETAGGCRNYIQTFAMNPQYRIQVTDSDPYDDDNLCTVIIAVLQKYRREMKHKGIENLPIGFAVYDIGDYNGRLTREYFQRHKSCARSAAFINLREITGRFRFPPGNYVIVPSTFEPNEEGEFMLRAIVNFGRSMVKMFLTDINLLKIIVRTVH</sequence>
<reference evidence="9" key="1">
    <citation type="submission" date="2016-11" db="UniProtKB">
        <authorList>
            <consortium name="WormBaseParasite"/>
        </authorList>
    </citation>
    <scope>IDENTIFICATION</scope>
    <source>
        <strain evidence="9">pt0022</strain>
    </source>
</reference>
<evidence type="ECO:0000256" key="6">
    <source>
        <dbReference type="PROSITE-ProRule" id="PRU00239"/>
    </source>
</evidence>
<feature type="compositionally biased region" description="Basic and acidic residues" evidence="7">
    <location>
        <begin position="186"/>
        <end position="199"/>
    </location>
</feature>
<dbReference type="GO" id="GO:0006508">
    <property type="term" value="P:proteolysis"/>
    <property type="evidence" value="ECO:0007669"/>
    <property type="project" value="UniProtKB-KW"/>
</dbReference>
<evidence type="ECO:0000256" key="5">
    <source>
        <dbReference type="PIRSR" id="PIRSR622684-1"/>
    </source>
</evidence>
<dbReference type="SUPFAM" id="SSF49758">
    <property type="entry name" value="Calpain large subunit, middle domain (domain III)"/>
    <property type="match status" value="1"/>
</dbReference>
<comment type="similarity">
    <text evidence="1">Belongs to the peptidase C2 family.</text>
</comment>
<name>A0A1I8EIQ1_WUCBA</name>
<dbReference type="PROSITE" id="PS00139">
    <property type="entry name" value="THIOL_PROTEASE_CYS"/>
    <property type="match status" value="1"/>
</dbReference>
<dbReference type="PANTHER" id="PTHR10183">
    <property type="entry name" value="CALPAIN"/>
    <property type="match status" value="1"/>
</dbReference>
<dbReference type="SUPFAM" id="SSF54001">
    <property type="entry name" value="Cysteine proteinases"/>
    <property type="match status" value="1"/>
</dbReference>
<dbReference type="GO" id="GO:0004198">
    <property type="term" value="F:calcium-dependent cysteine-type endopeptidase activity"/>
    <property type="evidence" value="ECO:0007669"/>
    <property type="project" value="InterPro"/>
</dbReference>
<dbReference type="PROSITE" id="PS50203">
    <property type="entry name" value="CALPAIN_CAT"/>
    <property type="match status" value="1"/>
</dbReference>
<dbReference type="GO" id="GO:0005737">
    <property type="term" value="C:cytoplasm"/>
    <property type="evidence" value="ECO:0007669"/>
    <property type="project" value="TreeGrafter"/>
</dbReference>
<dbReference type="CDD" id="cd00214">
    <property type="entry name" value="Calpain_III"/>
    <property type="match status" value="1"/>
</dbReference>
<dbReference type="Gene3D" id="3.90.70.10">
    <property type="entry name" value="Cysteine proteinases"/>
    <property type="match status" value="1"/>
</dbReference>
<dbReference type="InterPro" id="IPR022683">
    <property type="entry name" value="Calpain_III"/>
</dbReference>
<dbReference type="WBParaSite" id="maker-PairedContig_225-snap-gene-0.1-mRNA-1">
    <property type="protein sequence ID" value="maker-PairedContig_225-snap-gene-0.1-mRNA-1"/>
    <property type="gene ID" value="maker-PairedContig_225-snap-gene-0.1"/>
</dbReference>
<dbReference type="FunFam" id="2.60.120.380:FF:000002">
    <property type="entry name" value="calpain-3 isoform X1"/>
    <property type="match status" value="1"/>
</dbReference>
<dbReference type="FunFam" id="3.90.70.10:FF:000001">
    <property type="entry name" value="Calpain-1 catalytic subunit"/>
    <property type="match status" value="1"/>
</dbReference>
<feature type="active site" evidence="5 6">
    <location>
        <position position="483"/>
    </location>
</feature>
<dbReference type="AlphaFoldDB" id="A0A1I8EIQ1"/>
<evidence type="ECO:0000259" key="8">
    <source>
        <dbReference type="PROSITE" id="PS50203"/>
    </source>
</evidence>
<proteinExistence type="inferred from homology"/>
<dbReference type="InterPro" id="IPR001300">
    <property type="entry name" value="Peptidase_C2_calpain_cat"/>
</dbReference>
<dbReference type="STRING" id="6293.A0A1I8EIQ1"/>
<organism evidence="9">
    <name type="scientific">Wuchereria bancrofti</name>
    <dbReference type="NCBI Taxonomy" id="6293"/>
    <lineage>
        <taxon>Eukaryota</taxon>
        <taxon>Metazoa</taxon>
        <taxon>Ecdysozoa</taxon>
        <taxon>Nematoda</taxon>
        <taxon>Chromadorea</taxon>
        <taxon>Rhabditida</taxon>
        <taxon>Spirurina</taxon>
        <taxon>Spiruromorpha</taxon>
        <taxon>Filarioidea</taxon>
        <taxon>Onchocercidae</taxon>
        <taxon>Wuchereria</taxon>
    </lineage>
</organism>
<protein>
    <submittedName>
        <fullName evidence="9">Calpain catalytic domain-containing protein</fullName>
    </submittedName>
</protein>
<dbReference type="SMART" id="SM00720">
    <property type="entry name" value="calpain_III"/>
    <property type="match status" value="1"/>
</dbReference>
<evidence type="ECO:0000313" key="9">
    <source>
        <dbReference type="WBParaSite" id="maker-PairedContig_225-snap-gene-0.1-mRNA-1"/>
    </source>
</evidence>
<keyword evidence="4 6" id="KW-0788">Thiol protease</keyword>
<dbReference type="PRINTS" id="PR00704">
    <property type="entry name" value="CALPAIN"/>
</dbReference>
<dbReference type="InterPro" id="IPR038765">
    <property type="entry name" value="Papain-like_cys_pep_sf"/>
</dbReference>
<dbReference type="InterPro" id="IPR022682">
    <property type="entry name" value="Calpain_domain_III"/>
</dbReference>
<feature type="region of interest" description="Disordered" evidence="7">
    <location>
        <begin position="169"/>
        <end position="199"/>
    </location>
</feature>
<accession>A0A1I8EIQ1</accession>
<dbReference type="InterPro" id="IPR000169">
    <property type="entry name" value="Pept_cys_AS"/>
</dbReference>
<dbReference type="SMART" id="SM00230">
    <property type="entry name" value="CysPc"/>
    <property type="match status" value="1"/>
</dbReference>
<keyword evidence="2 6" id="KW-0645">Protease</keyword>
<evidence type="ECO:0000256" key="7">
    <source>
        <dbReference type="SAM" id="MobiDB-lite"/>
    </source>
</evidence>
<dbReference type="InterPro" id="IPR036213">
    <property type="entry name" value="Calpain_III_sf"/>
</dbReference>
<feature type="active site" evidence="5 6">
    <location>
        <position position="640"/>
    </location>
</feature>
<evidence type="ECO:0000256" key="4">
    <source>
        <dbReference type="ARBA" id="ARBA00022807"/>
    </source>
</evidence>
<dbReference type="Pfam" id="PF01067">
    <property type="entry name" value="Calpain_III"/>
    <property type="match status" value="1"/>
</dbReference>
<feature type="active site" evidence="5 6">
    <location>
        <position position="664"/>
    </location>
</feature>
<feature type="domain" description="Calpain catalytic" evidence="8">
    <location>
        <begin position="428"/>
        <end position="728"/>
    </location>
</feature>
<evidence type="ECO:0000256" key="2">
    <source>
        <dbReference type="ARBA" id="ARBA00022670"/>
    </source>
</evidence>